<dbReference type="Pfam" id="PF10686">
    <property type="entry name" value="YAcAr"/>
    <property type="match status" value="1"/>
</dbReference>
<dbReference type="GeneID" id="29080319"/>
<protein>
    <submittedName>
        <fullName evidence="2">DprA-like DNA processing chain A</fullName>
    </submittedName>
</protein>
<reference evidence="3" key="1">
    <citation type="submission" date="2016-07" db="EMBL/GenBank/DDBJ databases">
        <authorList>
            <person name="Florea S."/>
            <person name="Webb J.S."/>
            <person name="Jaromczyk J."/>
            <person name="Schardl C.L."/>
        </authorList>
    </citation>
    <scope>NUCLEOTIDE SEQUENCE [LARGE SCALE GENOMIC DNA]</scope>
</reference>
<dbReference type="Proteomes" id="UP000202170">
    <property type="component" value="Segment"/>
</dbReference>
<keyword evidence="3" id="KW-1185">Reference proteome</keyword>
<sequence length="130" mass="14636">MTSRPKRILVTGGRDWTDKFVIERALHEVWIESGRPRDAILVEGECPDGGADIIARDIWLGQRFPVEKVPANWKWLGAQAGNVRNQVMVDRGADICLAFPTTKSRGTWDCVRRAREAGIPVRVFHERSAA</sequence>
<dbReference type="KEGG" id="vg:29080319"/>
<organism evidence="2 3">
    <name type="scientific">Gordonia phage Bantam</name>
    <dbReference type="NCBI Taxonomy" id="1887641"/>
    <lineage>
        <taxon>Viruses</taxon>
        <taxon>Duplodnaviria</taxon>
        <taxon>Heunggongvirae</taxon>
        <taxon>Uroviricota</taxon>
        <taxon>Caudoviricetes</taxon>
        <taxon>Bantamvirus</taxon>
        <taxon>Bantamvirus bantam</taxon>
    </lineage>
</organism>
<dbReference type="RefSeq" id="YP_009287524.1">
    <property type="nucleotide sequence ID" value="NC_031074.1"/>
</dbReference>
<name>A0A1B3AYB7_9CAUD</name>
<feature type="domain" description="YspA cpYpsA-related SLOG" evidence="1">
    <location>
        <begin position="7"/>
        <end position="74"/>
    </location>
</feature>
<gene>
    <name evidence="2" type="primary">55</name>
    <name evidence="2" type="ORF">SEA_BANTAM_55</name>
</gene>
<dbReference type="EMBL" id="KX557272">
    <property type="protein sequence ID" value="AOE43745.1"/>
    <property type="molecule type" value="Genomic_DNA"/>
</dbReference>
<dbReference type="OrthoDB" id="13008at10239"/>
<accession>A0A1B3AYB7</accession>
<proteinExistence type="predicted"/>
<evidence type="ECO:0000313" key="3">
    <source>
        <dbReference type="Proteomes" id="UP000202170"/>
    </source>
</evidence>
<evidence type="ECO:0000313" key="2">
    <source>
        <dbReference type="EMBL" id="AOE43745.1"/>
    </source>
</evidence>
<dbReference type="InterPro" id="IPR019627">
    <property type="entry name" value="YAcAr"/>
</dbReference>
<evidence type="ECO:0000259" key="1">
    <source>
        <dbReference type="Pfam" id="PF10686"/>
    </source>
</evidence>